<keyword evidence="2" id="KW-1133">Transmembrane helix</keyword>
<feature type="region of interest" description="Disordered" evidence="1">
    <location>
        <begin position="429"/>
        <end position="475"/>
    </location>
</feature>
<dbReference type="OrthoDB" id="6207875at2759"/>
<keyword evidence="2" id="KW-0472">Membrane</keyword>
<keyword evidence="4" id="KW-1185">Reference proteome</keyword>
<organism evidence="4 5">
    <name type="scientific">Crassostrea virginica</name>
    <name type="common">Eastern oyster</name>
    <dbReference type="NCBI Taxonomy" id="6565"/>
    <lineage>
        <taxon>Eukaryota</taxon>
        <taxon>Metazoa</taxon>
        <taxon>Spiralia</taxon>
        <taxon>Lophotrochozoa</taxon>
        <taxon>Mollusca</taxon>
        <taxon>Bivalvia</taxon>
        <taxon>Autobranchia</taxon>
        <taxon>Pteriomorphia</taxon>
        <taxon>Ostreida</taxon>
        <taxon>Ostreoidea</taxon>
        <taxon>Ostreidae</taxon>
        <taxon>Crassostrea</taxon>
    </lineage>
</organism>
<dbReference type="PROSITE" id="PS51212">
    <property type="entry name" value="WSC"/>
    <property type="match status" value="1"/>
</dbReference>
<evidence type="ECO:0000313" key="5">
    <source>
        <dbReference type="RefSeq" id="XP_022316836.1"/>
    </source>
</evidence>
<feature type="transmembrane region" description="Helical" evidence="2">
    <location>
        <begin position="352"/>
        <end position="373"/>
    </location>
</feature>
<proteinExistence type="predicted"/>
<dbReference type="InterPro" id="IPR002889">
    <property type="entry name" value="WSC_carb-bd"/>
</dbReference>
<feature type="compositionally biased region" description="Polar residues" evidence="1">
    <location>
        <begin position="429"/>
        <end position="468"/>
    </location>
</feature>
<feature type="domain" description="WSC" evidence="3">
    <location>
        <begin position="66"/>
        <end position="159"/>
    </location>
</feature>
<dbReference type="AlphaFoldDB" id="A0A8B8CQY4"/>
<name>A0A8B8CQY4_CRAVI</name>
<sequence>MYLYILVTVIPNIALGHWSVSNRMLNWTEAVEFCRGVNSTPVSTVPRSADRDKEYWTVKQQRMSPWIHIIGCYNETEVDQLTPVTLTYRSAVICQQICLQYNKSSFFGLQNYTCMCLGNQFRDKVPIDPKSCNISCSKSNTAVLNDCGGVGAYSVYKTGDLIFIGENKNDSTCMAIDCNNKRIRPLQCYTPSGCHCSRPGFNGTSAVSRNWIQCLNICTNNGRYLSGDYDVLETESVCTALGTTSGQTWIGMAKSVFILDYIGHPYSLLLQCWYCKGHTCEFTSCSEEKFAICEQHHRETTTLPRTTTMTLSTTVHSTTTEPMHHTSNKSSTTSPISILSPENNQDILRDTLLAAGGSLIIVLVITAIVIIYLRKRCRKTTADGCSPMGPAADLPKQLVSGDYPNLQSMTKSETGDHVYYNSQRQACQLQNGTQSNPTKSKGQYESLENSQEGQTYYRLWQTSPSSSTADDRRHI</sequence>
<dbReference type="RefSeq" id="XP_022316836.1">
    <property type="nucleotide sequence ID" value="XM_022461128.1"/>
</dbReference>
<gene>
    <name evidence="5" type="primary">LOC111120413</name>
</gene>
<protein>
    <submittedName>
        <fullName evidence="5">Uncharacterized protein LOC111120413</fullName>
    </submittedName>
</protein>
<evidence type="ECO:0000259" key="3">
    <source>
        <dbReference type="PROSITE" id="PS51212"/>
    </source>
</evidence>
<dbReference type="Proteomes" id="UP000694844">
    <property type="component" value="Chromosome 2"/>
</dbReference>
<reference evidence="5" key="1">
    <citation type="submission" date="2025-08" db="UniProtKB">
        <authorList>
            <consortium name="RefSeq"/>
        </authorList>
    </citation>
    <scope>IDENTIFICATION</scope>
    <source>
        <tissue evidence="5">Whole sample</tissue>
    </source>
</reference>
<evidence type="ECO:0000256" key="1">
    <source>
        <dbReference type="SAM" id="MobiDB-lite"/>
    </source>
</evidence>
<evidence type="ECO:0000313" key="4">
    <source>
        <dbReference type="Proteomes" id="UP000694844"/>
    </source>
</evidence>
<keyword evidence="2" id="KW-0812">Transmembrane</keyword>
<dbReference type="KEGG" id="cvn:111120413"/>
<evidence type="ECO:0000256" key="2">
    <source>
        <dbReference type="SAM" id="Phobius"/>
    </source>
</evidence>
<feature type="region of interest" description="Disordered" evidence="1">
    <location>
        <begin position="317"/>
        <end position="337"/>
    </location>
</feature>
<accession>A0A8B8CQY4</accession>
<dbReference type="GeneID" id="111120413"/>